<reference evidence="3" key="1">
    <citation type="submission" date="2015-03" db="EMBL/GenBank/DDBJ databases">
        <authorList>
            <person name="Murphy D."/>
        </authorList>
    </citation>
    <scope>NUCLEOTIDE SEQUENCE [LARGE SCALE GENOMIC DNA]</scope>
    <source>
        <strain evidence="3">K00500041</strain>
    </source>
</reference>
<evidence type="ECO:0000313" key="5">
    <source>
        <dbReference type="Proteomes" id="UP000046947"/>
    </source>
</evidence>
<feature type="region of interest" description="Disordered" evidence="1">
    <location>
        <begin position="47"/>
        <end position="70"/>
    </location>
</feature>
<dbReference type="AlphaFoldDB" id="A0A0U0S3X7"/>
<name>A0A0U0S3X7_MYCTX</name>
<evidence type="ECO:0000313" key="2">
    <source>
        <dbReference type="EMBL" id="CFE46433.1"/>
    </source>
</evidence>
<proteinExistence type="predicted"/>
<dbReference type="Proteomes" id="UP000046947">
    <property type="component" value="Unassembled WGS sequence"/>
</dbReference>
<evidence type="ECO:0000313" key="3">
    <source>
        <dbReference type="EMBL" id="COW41803.1"/>
    </source>
</evidence>
<accession>A0A0U0S3X7</accession>
<reference evidence="4 5" key="2">
    <citation type="submission" date="2015-03" db="EMBL/GenBank/DDBJ databases">
        <authorList>
            <consortium name="Pathogen Informatics"/>
        </authorList>
    </citation>
    <scope>NUCLEOTIDE SEQUENCE [LARGE SCALE GENOMIC DNA]</scope>
    <source>
        <strain evidence="2 5">H09601792</strain>
        <strain evidence="4">K00500041</strain>
    </source>
</reference>
<dbReference type="Proteomes" id="UP000038802">
    <property type="component" value="Unassembled WGS sequence"/>
</dbReference>
<dbReference type="EMBL" id="CSAE01000512">
    <property type="protein sequence ID" value="COW41803.1"/>
    <property type="molecule type" value="Genomic_DNA"/>
</dbReference>
<evidence type="ECO:0000313" key="4">
    <source>
        <dbReference type="Proteomes" id="UP000038802"/>
    </source>
</evidence>
<feature type="region of interest" description="Disordered" evidence="1">
    <location>
        <begin position="89"/>
        <end position="139"/>
    </location>
</feature>
<evidence type="ECO:0000256" key="1">
    <source>
        <dbReference type="SAM" id="MobiDB-lite"/>
    </source>
</evidence>
<sequence length="139" mass="14859">MTSARHSSIPSSSATTWAISGWSPVSMTIRRIPLARSFVSTWAASGRTSSRRLIRPTSVPSTASSSGVSAWRRSLSTHSDAFLDTRTFSARSNDGLPSSRVRPSAQVRMPRPTSTSHSSCGGMLMRRSSVERITASASG</sequence>
<organism evidence="3 4">
    <name type="scientific">Mycobacterium tuberculosis</name>
    <dbReference type="NCBI Taxonomy" id="1773"/>
    <lineage>
        <taxon>Bacteria</taxon>
        <taxon>Bacillati</taxon>
        <taxon>Actinomycetota</taxon>
        <taxon>Actinomycetes</taxon>
        <taxon>Mycobacteriales</taxon>
        <taxon>Mycobacteriaceae</taxon>
        <taxon>Mycobacterium</taxon>
        <taxon>Mycobacterium tuberculosis complex</taxon>
    </lineage>
</organism>
<protein>
    <submittedName>
        <fullName evidence="3">Uncharacterized protein</fullName>
    </submittedName>
</protein>
<gene>
    <name evidence="2" type="ORF">ERS007688_00171</name>
    <name evidence="3" type="ORF">ERS007703_03612</name>
</gene>
<feature type="compositionally biased region" description="Low complexity" evidence="1">
    <location>
        <begin position="56"/>
        <end position="70"/>
    </location>
</feature>
<dbReference type="EMBL" id="CFOH01000013">
    <property type="protein sequence ID" value="CFE46433.1"/>
    <property type="molecule type" value="Genomic_DNA"/>
</dbReference>